<dbReference type="SUPFAM" id="SSF52172">
    <property type="entry name" value="CheY-like"/>
    <property type="match status" value="1"/>
</dbReference>
<dbReference type="EMBL" id="VZPB01000066">
    <property type="protein sequence ID" value="KAB0575125.1"/>
    <property type="molecule type" value="Genomic_DNA"/>
</dbReference>
<dbReference type="PROSITE" id="PS50110">
    <property type="entry name" value="RESPONSE_REGULATORY"/>
    <property type="match status" value="1"/>
</dbReference>
<accession>A0A643F9R2</accession>
<comment type="caution">
    <text evidence="1">Lacks conserved residue(s) required for the propagation of feature annotation.</text>
</comment>
<organism evidence="3 4">
    <name type="scientific">Ideonella dechloratans</name>
    <dbReference type="NCBI Taxonomy" id="36863"/>
    <lineage>
        <taxon>Bacteria</taxon>
        <taxon>Pseudomonadati</taxon>
        <taxon>Pseudomonadota</taxon>
        <taxon>Betaproteobacteria</taxon>
        <taxon>Burkholderiales</taxon>
        <taxon>Sphaerotilaceae</taxon>
        <taxon>Ideonella</taxon>
    </lineage>
</organism>
<name>A0A643F9R2_IDEDE</name>
<dbReference type="Gene3D" id="3.40.50.2300">
    <property type="match status" value="1"/>
</dbReference>
<dbReference type="InterPro" id="IPR001789">
    <property type="entry name" value="Sig_transdc_resp-reg_receiver"/>
</dbReference>
<protein>
    <submittedName>
        <fullName evidence="3">Response regulator</fullName>
    </submittedName>
</protein>
<dbReference type="AlphaFoldDB" id="A0A643F9R2"/>
<keyword evidence="4" id="KW-1185">Reference proteome</keyword>
<comment type="caution">
    <text evidence="3">The sequence shown here is derived from an EMBL/GenBank/DDBJ whole genome shotgun (WGS) entry which is preliminary data.</text>
</comment>
<evidence type="ECO:0000313" key="3">
    <source>
        <dbReference type="EMBL" id="KAB0575125.1"/>
    </source>
</evidence>
<reference evidence="3 4" key="1">
    <citation type="submission" date="2019-09" db="EMBL/GenBank/DDBJ databases">
        <title>Draft genome sequences of 48 bacterial type strains from the CCUG.</title>
        <authorList>
            <person name="Tunovic T."/>
            <person name="Pineiro-Iglesias B."/>
            <person name="Unosson C."/>
            <person name="Inganas E."/>
            <person name="Ohlen M."/>
            <person name="Cardew S."/>
            <person name="Jensie-Markopoulos S."/>
            <person name="Salva-Serra F."/>
            <person name="Jaen-Luchoro D."/>
            <person name="Karlsson R."/>
            <person name="Svensson-Stadler L."/>
            <person name="Chun J."/>
            <person name="Moore E."/>
        </authorList>
    </citation>
    <scope>NUCLEOTIDE SEQUENCE [LARGE SCALE GENOMIC DNA]</scope>
    <source>
        <strain evidence="3 4">CCUG 30977</strain>
    </source>
</reference>
<evidence type="ECO:0000313" key="4">
    <source>
        <dbReference type="Proteomes" id="UP000430120"/>
    </source>
</evidence>
<dbReference type="GO" id="GO:0000160">
    <property type="term" value="P:phosphorelay signal transduction system"/>
    <property type="evidence" value="ECO:0007669"/>
    <property type="project" value="InterPro"/>
</dbReference>
<feature type="domain" description="Response regulatory" evidence="2">
    <location>
        <begin position="3"/>
        <end position="90"/>
    </location>
</feature>
<gene>
    <name evidence="3" type="ORF">F7Q92_18805</name>
</gene>
<dbReference type="OrthoDB" id="9801602at2"/>
<proteinExistence type="predicted"/>
<evidence type="ECO:0000256" key="1">
    <source>
        <dbReference type="PROSITE-ProRule" id="PRU00169"/>
    </source>
</evidence>
<sequence>MAQVLVVDDSSTVRNEVADFLQRNGLTVSTAVDGKDGLSKLRLDSGIKLVIWNIDFCSTMFRYVPQPPPTPCKPLNLGFAACQDAPLHHA</sequence>
<dbReference type="Proteomes" id="UP000430120">
    <property type="component" value="Unassembled WGS sequence"/>
</dbReference>
<dbReference type="InterPro" id="IPR011006">
    <property type="entry name" value="CheY-like_superfamily"/>
</dbReference>
<evidence type="ECO:0000259" key="2">
    <source>
        <dbReference type="PROSITE" id="PS50110"/>
    </source>
</evidence>